<dbReference type="PRINTS" id="PR00377">
    <property type="entry name" value="IMPHPHTASES"/>
</dbReference>
<organism evidence="3 4">
    <name type="scientific">Paracoccus thiocyanatus</name>
    <dbReference type="NCBI Taxonomy" id="34006"/>
    <lineage>
        <taxon>Bacteria</taxon>
        <taxon>Pseudomonadati</taxon>
        <taxon>Pseudomonadota</taxon>
        <taxon>Alphaproteobacteria</taxon>
        <taxon>Rhodobacterales</taxon>
        <taxon>Paracoccaceae</taxon>
        <taxon>Paracoccus</taxon>
    </lineage>
</organism>
<evidence type="ECO:0000313" key="4">
    <source>
        <dbReference type="Proteomes" id="UP000323956"/>
    </source>
</evidence>
<dbReference type="GO" id="GO:0006020">
    <property type="term" value="P:inositol metabolic process"/>
    <property type="evidence" value="ECO:0007669"/>
    <property type="project" value="TreeGrafter"/>
</dbReference>
<dbReference type="GO" id="GO:0046872">
    <property type="term" value="F:metal ion binding"/>
    <property type="evidence" value="ECO:0007669"/>
    <property type="project" value="UniProtKB-KW"/>
</dbReference>
<reference evidence="3 4" key="1">
    <citation type="submission" date="2017-01" db="EMBL/GenBank/DDBJ databases">
        <authorList>
            <person name="Varghese N."/>
            <person name="Submissions S."/>
        </authorList>
    </citation>
    <scope>NUCLEOTIDE SEQUENCE [LARGE SCALE GENOMIC DNA]</scope>
    <source>
        <strain evidence="3 4">ATCC 700171</strain>
    </source>
</reference>
<dbReference type="Proteomes" id="UP000323956">
    <property type="component" value="Unassembled WGS sequence"/>
</dbReference>
<name>A0A1N6VDA1_9RHOB</name>
<comment type="similarity">
    <text evidence="1">Belongs to the inositol monophosphatase superfamily.</text>
</comment>
<sequence length="274" mass="29040">MPVRDDLALLEQAAQEAGEIALRFWRKSPQAWDKGGGAGPVTEADLAVNAHLERLLRGARPDYGWLSEESPDDPARLQARHCFIIDPIDGTRAFIDGQVGFSHSLAIASGHQVVAGVVHLPAQRTTYAAMADGPALRDGKPIAPSGLGLGDARVLTSKASLAPAYWRGKAAPFKHSFRPSLAWRLCLVAEGQFDATLSTRPAWEWDVAAGSLIAARAGCLASDLSGEAMRFNAPKPLTDGLMVAAPALHAQMLAAMTPRMMMPGGRVDAPPPAD</sequence>
<evidence type="ECO:0000256" key="2">
    <source>
        <dbReference type="PIRSR" id="PIRSR600760-2"/>
    </source>
</evidence>
<dbReference type="InterPro" id="IPR000760">
    <property type="entry name" value="Inositol_monophosphatase-like"/>
</dbReference>
<dbReference type="Gene3D" id="3.40.190.80">
    <property type="match status" value="1"/>
</dbReference>
<comment type="cofactor">
    <cofactor evidence="2">
        <name>Mg(2+)</name>
        <dbReference type="ChEBI" id="CHEBI:18420"/>
    </cofactor>
</comment>
<accession>A0A1N6VDA1</accession>
<dbReference type="EMBL" id="FTMK01000013">
    <property type="protein sequence ID" value="SIQ75822.1"/>
    <property type="molecule type" value="Genomic_DNA"/>
</dbReference>
<gene>
    <name evidence="3" type="ORF">SAMN05421641_11381</name>
</gene>
<keyword evidence="2" id="KW-0460">Magnesium</keyword>
<dbReference type="Pfam" id="PF00459">
    <property type="entry name" value="Inositol_P"/>
    <property type="match status" value="1"/>
</dbReference>
<dbReference type="OrthoDB" id="9785695at2"/>
<feature type="binding site" evidence="2">
    <location>
        <position position="86"/>
    </location>
    <ligand>
        <name>Mg(2+)</name>
        <dbReference type="ChEBI" id="CHEBI:18420"/>
        <label>1</label>
        <note>catalytic</note>
    </ligand>
</feature>
<evidence type="ECO:0000256" key="1">
    <source>
        <dbReference type="ARBA" id="ARBA00009759"/>
    </source>
</evidence>
<feature type="binding site" evidence="2">
    <location>
        <position position="206"/>
    </location>
    <ligand>
        <name>Mg(2+)</name>
        <dbReference type="ChEBI" id="CHEBI:18420"/>
        <label>1</label>
        <note>catalytic</note>
    </ligand>
</feature>
<feature type="binding site" evidence="2">
    <location>
        <position position="89"/>
    </location>
    <ligand>
        <name>Mg(2+)</name>
        <dbReference type="ChEBI" id="CHEBI:18420"/>
        <label>1</label>
        <note>catalytic</note>
    </ligand>
</feature>
<evidence type="ECO:0000313" key="3">
    <source>
        <dbReference type="EMBL" id="SIQ75822.1"/>
    </source>
</evidence>
<feature type="binding site" evidence="2">
    <location>
        <position position="88"/>
    </location>
    <ligand>
        <name>Mg(2+)</name>
        <dbReference type="ChEBI" id="CHEBI:18420"/>
        <label>1</label>
        <note>catalytic</note>
    </ligand>
</feature>
<dbReference type="Gene3D" id="3.30.540.10">
    <property type="entry name" value="Fructose-1,6-Bisphosphatase, subunit A, domain 1"/>
    <property type="match status" value="1"/>
</dbReference>
<dbReference type="AlphaFoldDB" id="A0A1N6VDA1"/>
<dbReference type="PANTHER" id="PTHR20854:SF4">
    <property type="entry name" value="INOSITOL-1-MONOPHOSPHATASE-RELATED"/>
    <property type="match status" value="1"/>
</dbReference>
<keyword evidence="2" id="KW-0479">Metal-binding</keyword>
<dbReference type="RefSeq" id="WP_149765908.1">
    <property type="nucleotide sequence ID" value="NZ_FTMK01000013.1"/>
</dbReference>
<dbReference type="PANTHER" id="PTHR20854">
    <property type="entry name" value="INOSITOL MONOPHOSPHATASE"/>
    <property type="match status" value="1"/>
</dbReference>
<dbReference type="CDD" id="cd01638">
    <property type="entry name" value="CysQ"/>
    <property type="match status" value="1"/>
</dbReference>
<dbReference type="SUPFAM" id="SSF56655">
    <property type="entry name" value="Carbohydrate phosphatase"/>
    <property type="match status" value="1"/>
</dbReference>
<dbReference type="GO" id="GO:0007165">
    <property type="term" value="P:signal transduction"/>
    <property type="evidence" value="ECO:0007669"/>
    <property type="project" value="TreeGrafter"/>
</dbReference>
<proteinExistence type="inferred from homology"/>
<feature type="binding site" evidence="2">
    <location>
        <position position="68"/>
    </location>
    <ligand>
        <name>Mg(2+)</name>
        <dbReference type="ChEBI" id="CHEBI:18420"/>
        <label>1</label>
        <note>catalytic</note>
    </ligand>
</feature>
<dbReference type="GO" id="GO:0008934">
    <property type="term" value="F:inositol monophosphate 1-phosphatase activity"/>
    <property type="evidence" value="ECO:0007669"/>
    <property type="project" value="TreeGrafter"/>
</dbReference>
<protein>
    <submittedName>
        <fullName evidence="3">Myo-inositol-1(Or 4)-monophosphatase</fullName>
    </submittedName>
</protein>